<dbReference type="GO" id="GO:0020037">
    <property type="term" value="F:heme binding"/>
    <property type="evidence" value="ECO:0007669"/>
    <property type="project" value="TreeGrafter"/>
</dbReference>
<keyword evidence="4 7" id="KW-0560">Oxidoreductase</keyword>
<dbReference type="Pfam" id="PF03404">
    <property type="entry name" value="Mo-co_dimer"/>
    <property type="match status" value="1"/>
</dbReference>
<dbReference type="SUPFAM" id="SSF81296">
    <property type="entry name" value="E set domains"/>
    <property type="match status" value="1"/>
</dbReference>
<dbReference type="InterPro" id="IPR014756">
    <property type="entry name" value="Ig_E-set"/>
</dbReference>
<dbReference type="GO" id="GO:0043546">
    <property type="term" value="F:molybdopterin cofactor binding"/>
    <property type="evidence" value="ECO:0007669"/>
    <property type="project" value="TreeGrafter"/>
</dbReference>
<evidence type="ECO:0000259" key="5">
    <source>
        <dbReference type="Pfam" id="PF00174"/>
    </source>
</evidence>
<protein>
    <submittedName>
        <fullName evidence="7">Sulfite oxidase</fullName>
        <ecNumber evidence="7">1.8.3.1</ecNumber>
    </submittedName>
</protein>
<feature type="domain" description="Oxidoreductase molybdopterin-binding" evidence="5">
    <location>
        <begin position="43"/>
        <end position="219"/>
    </location>
</feature>
<dbReference type="PRINTS" id="PR00407">
    <property type="entry name" value="EUMOPTERIN"/>
</dbReference>
<keyword evidence="2" id="KW-0500">Molybdenum</keyword>
<gene>
    <name evidence="7" type="ORF">BJ992_006004</name>
</gene>
<keyword evidence="8" id="KW-1185">Reference proteome</keyword>
<dbReference type="EC" id="1.8.3.1" evidence="7"/>
<organism evidence="7 8">
    <name type="scientific">Sphaerisporangium rubeum</name>
    <dbReference type="NCBI Taxonomy" id="321317"/>
    <lineage>
        <taxon>Bacteria</taxon>
        <taxon>Bacillati</taxon>
        <taxon>Actinomycetota</taxon>
        <taxon>Actinomycetes</taxon>
        <taxon>Streptosporangiales</taxon>
        <taxon>Streptosporangiaceae</taxon>
        <taxon>Sphaerisporangium</taxon>
    </lineage>
</organism>
<sequence>MGEWGKRDDMCVHSTHPYNAEPPPSALAGHLITPLDTFYVRDHGPIPDIDPVIWRLTVDGLVDRPLFITLEDLRTGFHERTMVATLQCAGNRRAGLLTVCDLAGEEPWGPGATSTASWTGVALKDVLARAGLRPQAAHIAFQGADVSGDTTPPQPFGGSIPIHKAVADEVLLAWAMNGEPLTPVHGAPLRVVVPGWIGARSVKWLTHVTARLTPSDNYYQAVAYRLLPAGAAVDDLAGIPLGPVPLNSAILSPVDGARVPPGPTEITGYAFNGDGRAVARVEISLDGGHDWRPATLRAASGPWAWRLWHVTADLPEGETVIAARAWDDAAATQPEDPHTVWNPKGYVNTSWHRVTVACGA</sequence>
<proteinExistence type="predicted"/>
<dbReference type="InterPro" id="IPR005066">
    <property type="entry name" value="MoCF_OxRdtse_dimer"/>
</dbReference>
<dbReference type="InterPro" id="IPR036374">
    <property type="entry name" value="OxRdtase_Mopterin-bd_sf"/>
</dbReference>
<evidence type="ECO:0000256" key="2">
    <source>
        <dbReference type="ARBA" id="ARBA00022505"/>
    </source>
</evidence>
<accession>A0A7X0IKE5</accession>
<reference evidence="7 8" key="1">
    <citation type="submission" date="2020-08" db="EMBL/GenBank/DDBJ databases">
        <title>Sequencing the genomes of 1000 actinobacteria strains.</title>
        <authorList>
            <person name="Klenk H.-P."/>
        </authorList>
    </citation>
    <scope>NUCLEOTIDE SEQUENCE [LARGE SCALE GENOMIC DNA]</scope>
    <source>
        <strain evidence="7 8">DSM 44936</strain>
    </source>
</reference>
<dbReference type="InterPro" id="IPR000572">
    <property type="entry name" value="OxRdtase_Mopterin-bd_dom"/>
</dbReference>
<dbReference type="PANTHER" id="PTHR19372">
    <property type="entry name" value="SULFITE REDUCTASE"/>
    <property type="match status" value="1"/>
</dbReference>
<dbReference type="PANTHER" id="PTHR19372:SF7">
    <property type="entry name" value="SULFITE OXIDASE, MITOCHONDRIAL"/>
    <property type="match status" value="1"/>
</dbReference>
<evidence type="ECO:0000256" key="4">
    <source>
        <dbReference type="ARBA" id="ARBA00023002"/>
    </source>
</evidence>
<evidence type="ECO:0000313" key="7">
    <source>
        <dbReference type="EMBL" id="MBB6476573.1"/>
    </source>
</evidence>
<evidence type="ECO:0000259" key="6">
    <source>
        <dbReference type="Pfam" id="PF03404"/>
    </source>
</evidence>
<evidence type="ECO:0000256" key="3">
    <source>
        <dbReference type="ARBA" id="ARBA00022723"/>
    </source>
</evidence>
<dbReference type="CDD" id="cd02110">
    <property type="entry name" value="SO_family_Moco_dimer"/>
    <property type="match status" value="1"/>
</dbReference>
<dbReference type="EMBL" id="JACHIU010000001">
    <property type="protein sequence ID" value="MBB6476573.1"/>
    <property type="molecule type" value="Genomic_DNA"/>
</dbReference>
<name>A0A7X0IKE5_9ACTN</name>
<dbReference type="InterPro" id="IPR008335">
    <property type="entry name" value="Mopterin_OxRdtase_euk"/>
</dbReference>
<dbReference type="GO" id="GO:0030151">
    <property type="term" value="F:molybdenum ion binding"/>
    <property type="evidence" value="ECO:0007669"/>
    <property type="project" value="InterPro"/>
</dbReference>
<dbReference type="Proteomes" id="UP000555564">
    <property type="component" value="Unassembled WGS sequence"/>
</dbReference>
<dbReference type="AlphaFoldDB" id="A0A7X0IKE5"/>
<evidence type="ECO:0000313" key="8">
    <source>
        <dbReference type="Proteomes" id="UP000555564"/>
    </source>
</evidence>
<dbReference type="Gene3D" id="2.60.40.650">
    <property type="match status" value="1"/>
</dbReference>
<comment type="caution">
    <text evidence="7">The sequence shown here is derived from an EMBL/GenBank/DDBJ whole genome shotgun (WGS) entry which is preliminary data.</text>
</comment>
<dbReference type="SUPFAM" id="SSF56524">
    <property type="entry name" value="Oxidoreductase molybdopterin-binding domain"/>
    <property type="match status" value="1"/>
</dbReference>
<evidence type="ECO:0000256" key="1">
    <source>
        <dbReference type="ARBA" id="ARBA00001924"/>
    </source>
</evidence>
<comment type="cofactor">
    <cofactor evidence="1">
        <name>Mo-molybdopterin</name>
        <dbReference type="ChEBI" id="CHEBI:71302"/>
    </cofactor>
</comment>
<keyword evidence="3" id="KW-0479">Metal-binding</keyword>
<dbReference type="RefSeq" id="WP_221475040.1">
    <property type="nucleotide sequence ID" value="NZ_BAAALO010000010.1"/>
</dbReference>
<dbReference type="GO" id="GO:0006790">
    <property type="term" value="P:sulfur compound metabolic process"/>
    <property type="evidence" value="ECO:0007669"/>
    <property type="project" value="TreeGrafter"/>
</dbReference>
<dbReference type="Pfam" id="PF00174">
    <property type="entry name" value="Oxidored_molyb"/>
    <property type="match status" value="1"/>
</dbReference>
<dbReference type="Gene3D" id="3.90.420.10">
    <property type="entry name" value="Oxidoreductase, molybdopterin-binding domain"/>
    <property type="match status" value="1"/>
</dbReference>
<feature type="domain" description="Moybdenum cofactor oxidoreductase dimerisation" evidence="6">
    <location>
        <begin position="245"/>
        <end position="356"/>
    </location>
</feature>
<dbReference type="GO" id="GO:0008482">
    <property type="term" value="F:sulfite oxidase activity"/>
    <property type="evidence" value="ECO:0007669"/>
    <property type="project" value="UniProtKB-EC"/>
</dbReference>